<accession>A0AAW0FZ75</accession>
<dbReference type="Proteomes" id="UP001385951">
    <property type="component" value="Unassembled WGS sequence"/>
</dbReference>
<feature type="region of interest" description="Disordered" evidence="1">
    <location>
        <begin position="164"/>
        <end position="190"/>
    </location>
</feature>
<evidence type="ECO:0000313" key="2">
    <source>
        <dbReference type="EMBL" id="KAK7686383.1"/>
    </source>
</evidence>
<protein>
    <submittedName>
        <fullName evidence="2">Uncharacterized protein</fullName>
    </submittedName>
</protein>
<sequence>MHPYWHWHHRPSRLLWFVIGATTATWWIKSREYHRDHYKMRHCSRRQIPAEAYPMPASSSAPLVPDASANPSKVTIPAERTQMLPPMAQSPSTEWGWGWNSSESHPRHVDPWEDSRGRTDELSNRANEKFMEISEATIDSVLSTVESLKARLAEHRAQREQQAKALQAMQEEQARQFEEWKKNQPPRHIV</sequence>
<feature type="compositionally biased region" description="Basic and acidic residues" evidence="1">
    <location>
        <begin position="172"/>
        <end position="182"/>
    </location>
</feature>
<dbReference type="AlphaFoldDB" id="A0AAW0FZ75"/>
<evidence type="ECO:0000256" key="1">
    <source>
        <dbReference type="SAM" id="MobiDB-lite"/>
    </source>
</evidence>
<organism evidence="2 3">
    <name type="scientific">Cerrena zonata</name>
    <dbReference type="NCBI Taxonomy" id="2478898"/>
    <lineage>
        <taxon>Eukaryota</taxon>
        <taxon>Fungi</taxon>
        <taxon>Dikarya</taxon>
        <taxon>Basidiomycota</taxon>
        <taxon>Agaricomycotina</taxon>
        <taxon>Agaricomycetes</taxon>
        <taxon>Polyporales</taxon>
        <taxon>Cerrenaceae</taxon>
        <taxon>Cerrena</taxon>
    </lineage>
</organism>
<evidence type="ECO:0000313" key="3">
    <source>
        <dbReference type="Proteomes" id="UP001385951"/>
    </source>
</evidence>
<proteinExistence type="predicted"/>
<comment type="caution">
    <text evidence="2">The sequence shown here is derived from an EMBL/GenBank/DDBJ whole genome shotgun (WGS) entry which is preliminary data.</text>
</comment>
<name>A0AAW0FZ75_9APHY</name>
<dbReference type="EMBL" id="JASBNA010000017">
    <property type="protein sequence ID" value="KAK7686383.1"/>
    <property type="molecule type" value="Genomic_DNA"/>
</dbReference>
<reference evidence="2 3" key="1">
    <citation type="submission" date="2022-09" db="EMBL/GenBank/DDBJ databases">
        <authorList>
            <person name="Palmer J.M."/>
        </authorList>
    </citation>
    <scope>NUCLEOTIDE SEQUENCE [LARGE SCALE GENOMIC DNA]</scope>
    <source>
        <strain evidence="2 3">DSM 7382</strain>
    </source>
</reference>
<keyword evidence="3" id="KW-1185">Reference proteome</keyword>
<gene>
    <name evidence="2" type="ORF">QCA50_010607</name>
</gene>